<organism evidence="1 2">
    <name type="scientific">Candidatus Woesebacteria bacterium RIFCSPLOWO2_01_FULL_39_10b</name>
    <dbReference type="NCBI Taxonomy" id="1802517"/>
    <lineage>
        <taxon>Bacteria</taxon>
        <taxon>Candidatus Woeseibacteriota</taxon>
    </lineage>
</organism>
<dbReference type="STRING" id="1802517.A2892_02885"/>
<evidence type="ECO:0000313" key="2">
    <source>
        <dbReference type="Proteomes" id="UP000176404"/>
    </source>
</evidence>
<gene>
    <name evidence="1" type="ORF">A2892_02885</name>
</gene>
<reference evidence="1 2" key="1">
    <citation type="journal article" date="2016" name="Nat. Commun.">
        <title>Thousands of microbial genomes shed light on interconnected biogeochemical processes in an aquifer system.</title>
        <authorList>
            <person name="Anantharaman K."/>
            <person name="Brown C.T."/>
            <person name="Hug L.A."/>
            <person name="Sharon I."/>
            <person name="Castelle C.J."/>
            <person name="Probst A.J."/>
            <person name="Thomas B.C."/>
            <person name="Singh A."/>
            <person name="Wilkins M.J."/>
            <person name="Karaoz U."/>
            <person name="Brodie E.L."/>
            <person name="Williams K.H."/>
            <person name="Hubbard S.S."/>
            <person name="Banfield J.F."/>
        </authorList>
    </citation>
    <scope>NUCLEOTIDE SEQUENCE [LARGE SCALE GENOMIC DNA]</scope>
</reference>
<dbReference type="Proteomes" id="UP000176404">
    <property type="component" value="Unassembled WGS sequence"/>
</dbReference>
<sequence length="63" mass="7206">MGETFLGGSFEIINMMMTIVEGKVKEENWLKLKDIPKFKNEDEERAKGIMTSGKELVNLDVWG</sequence>
<evidence type="ECO:0000313" key="1">
    <source>
        <dbReference type="EMBL" id="OGM59903.1"/>
    </source>
</evidence>
<accession>A0A1F8B791</accession>
<protein>
    <submittedName>
        <fullName evidence="1">Uncharacterized protein</fullName>
    </submittedName>
</protein>
<name>A0A1F8B791_9BACT</name>
<dbReference type="EMBL" id="MGHD01000012">
    <property type="protein sequence ID" value="OGM59903.1"/>
    <property type="molecule type" value="Genomic_DNA"/>
</dbReference>
<dbReference type="AlphaFoldDB" id="A0A1F8B791"/>
<proteinExistence type="predicted"/>
<comment type="caution">
    <text evidence="1">The sequence shown here is derived from an EMBL/GenBank/DDBJ whole genome shotgun (WGS) entry which is preliminary data.</text>
</comment>